<protein>
    <submittedName>
        <fullName evidence="1">Uncharacterized protein</fullName>
    </submittedName>
</protein>
<sequence length="246" mass="28098">MFEEYDTENVGAIPTTTMSTILRENGYDLSKPHARALLAWRLWNVGMLSERLRRFPENAWSSVSRGPSQCSQQIATESRCIFWRRVDGLLLSAWGASVVQAREEMEWMVDSMERLCSTDEQDRGMCEEGFVYIDEFVASLMDLQEIQRNERWKDAAMAAFQKLDTSNSGALEMNQLLEQVCVIDEELEECSAEMSLALKQAHIEDNGKIDFQNFLDLLQASPGGDNLSMYEKRYDGAVPASWEDAY</sequence>
<evidence type="ECO:0000313" key="2">
    <source>
        <dbReference type="Proteomes" id="UP001190700"/>
    </source>
</evidence>
<dbReference type="InterPro" id="IPR011992">
    <property type="entry name" value="EF-hand-dom_pair"/>
</dbReference>
<accession>A0AAE0KPF3</accession>
<gene>
    <name evidence="1" type="ORF">CYMTET_34984</name>
</gene>
<dbReference type="AlphaFoldDB" id="A0AAE0KPF3"/>
<organism evidence="1 2">
    <name type="scientific">Cymbomonas tetramitiformis</name>
    <dbReference type="NCBI Taxonomy" id="36881"/>
    <lineage>
        <taxon>Eukaryota</taxon>
        <taxon>Viridiplantae</taxon>
        <taxon>Chlorophyta</taxon>
        <taxon>Pyramimonadophyceae</taxon>
        <taxon>Pyramimonadales</taxon>
        <taxon>Pyramimonadaceae</taxon>
        <taxon>Cymbomonas</taxon>
    </lineage>
</organism>
<dbReference type="Gene3D" id="1.10.238.10">
    <property type="entry name" value="EF-hand"/>
    <property type="match status" value="1"/>
</dbReference>
<dbReference type="EMBL" id="LGRX02022195">
    <property type="protein sequence ID" value="KAK3255858.1"/>
    <property type="molecule type" value="Genomic_DNA"/>
</dbReference>
<keyword evidence="2" id="KW-1185">Reference proteome</keyword>
<dbReference type="SUPFAM" id="SSF47473">
    <property type="entry name" value="EF-hand"/>
    <property type="match status" value="1"/>
</dbReference>
<evidence type="ECO:0000313" key="1">
    <source>
        <dbReference type="EMBL" id="KAK3255858.1"/>
    </source>
</evidence>
<name>A0AAE0KPF3_9CHLO</name>
<comment type="caution">
    <text evidence="1">The sequence shown here is derived from an EMBL/GenBank/DDBJ whole genome shotgun (WGS) entry which is preliminary data.</text>
</comment>
<reference evidence="1 2" key="1">
    <citation type="journal article" date="2015" name="Genome Biol. Evol.">
        <title>Comparative Genomics of a Bacterivorous Green Alga Reveals Evolutionary Causalities and Consequences of Phago-Mixotrophic Mode of Nutrition.</title>
        <authorList>
            <person name="Burns J.A."/>
            <person name="Paasch A."/>
            <person name="Narechania A."/>
            <person name="Kim E."/>
        </authorList>
    </citation>
    <scope>NUCLEOTIDE SEQUENCE [LARGE SCALE GENOMIC DNA]</scope>
    <source>
        <strain evidence="1 2">PLY_AMNH</strain>
    </source>
</reference>
<proteinExistence type="predicted"/>
<dbReference type="Proteomes" id="UP001190700">
    <property type="component" value="Unassembled WGS sequence"/>
</dbReference>